<feature type="transmembrane region" description="Helical" evidence="7">
    <location>
        <begin position="187"/>
        <end position="211"/>
    </location>
</feature>
<organism evidence="9 10">
    <name type="scientific">Novibacillus thermophilus</name>
    <dbReference type="NCBI Taxonomy" id="1471761"/>
    <lineage>
        <taxon>Bacteria</taxon>
        <taxon>Bacillati</taxon>
        <taxon>Bacillota</taxon>
        <taxon>Bacilli</taxon>
        <taxon>Bacillales</taxon>
        <taxon>Thermoactinomycetaceae</taxon>
        <taxon>Novibacillus</taxon>
    </lineage>
</organism>
<feature type="transmembrane region" description="Helical" evidence="7">
    <location>
        <begin position="58"/>
        <end position="79"/>
    </location>
</feature>
<comment type="similarity">
    <text evidence="7">Belongs to the binding-protein-dependent transport system permease family.</text>
</comment>
<feature type="transmembrane region" description="Helical" evidence="7">
    <location>
        <begin position="140"/>
        <end position="166"/>
    </location>
</feature>
<keyword evidence="3" id="KW-1003">Cell membrane</keyword>
<feature type="transmembrane region" description="Helical" evidence="7">
    <location>
        <begin position="246"/>
        <end position="266"/>
    </location>
</feature>
<dbReference type="STRING" id="1471761.B0W44_10940"/>
<proteinExistence type="inferred from homology"/>
<dbReference type="EMBL" id="CP019699">
    <property type="protein sequence ID" value="AQS57513.1"/>
    <property type="molecule type" value="Genomic_DNA"/>
</dbReference>
<dbReference type="PANTHER" id="PTHR30193:SF37">
    <property type="entry name" value="INNER MEMBRANE ABC TRANSPORTER PERMEASE PROTEIN YCJO"/>
    <property type="match status" value="1"/>
</dbReference>
<protein>
    <submittedName>
        <fullName evidence="9">Sugar ABC transporter permease</fullName>
    </submittedName>
</protein>
<dbReference type="Proteomes" id="UP000188603">
    <property type="component" value="Chromosome"/>
</dbReference>
<dbReference type="InterPro" id="IPR035906">
    <property type="entry name" value="MetI-like_sf"/>
</dbReference>
<evidence type="ECO:0000256" key="3">
    <source>
        <dbReference type="ARBA" id="ARBA00022475"/>
    </source>
</evidence>
<dbReference type="KEGG" id="ntr:B0W44_10940"/>
<comment type="subcellular location">
    <subcellularLocation>
        <location evidence="1 7">Cell membrane</location>
        <topology evidence="1 7">Multi-pass membrane protein</topology>
    </subcellularLocation>
</comment>
<name>A0A1U9KBZ4_9BACL</name>
<dbReference type="GO" id="GO:0055085">
    <property type="term" value="P:transmembrane transport"/>
    <property type="evidence" value="ECO:0007669"/>
    <property type="project" value="InterPro"/>
</dbReference>
<dbReference type="SUPFAM" id="SSF161098">
    <property type="entry name" value="MetI-like"/>
    <property type="match status" value="1"/>
</dbReference>
<dbReference type="InterPro" id="IPR000515">
    <property type="entry name" value="MetI-like"/>
</dbReference>
<evidence type="ECO:0000256" key="6">
    <source>
        <dbReference type="ARBA" id="ARBA00023136"/>
    </source>
</evidence>
<gene>
    <name evidence="9" type="ORF">B0W44_10940</name>
</gene>
<dbReference type="CDD" id="cd06261">
    <property type="entry name" value="TM_PBP2"/>
    <property type="match status" value="1"/>
</dbReference>
<keyword evidence="5 7" id="KW-1133">Transmembrane helix</keyword>
<evidence type="ECO:0000256" key="2">
    <source>
        <dbReference type="ARBA" id="ARBA00022448"/>
    </source>
</evidence>
<evidence type="ECO:0000313" key="10">
    <source>
        <dbReference type="Proteomes" id="UP000188603"/>
    </source>
</evidence>
<evidence type="ECO:0000256" key="1">
    <source>
        <dbReference type="ARBA" id="ARBA00004651"/>
    </source>
</evidence>
<dbReference type="Gene3D" id="1.10.3720.10">
    <property type="entry name" value="MetI-like"/>
    <property type="match status" value="1"/>
</dbReference>
<evidence type="ECO:0000313" key="9">
    <source>
        <dbReference type="EMBL" id="AQS57513.1"/>
    </source>
</evidence>
<feature type="transmembrane region" description="Helical" evidence="7">
    <location>
        <begin position="5"/>
        <end position="25"/>
    </location>
</feature>
<dbReference type="AlphaFoldDB" id="A0A1U9KBZ4"/>
<dbReference type="PANTHER" id="PTHR30193">
    <property type="entry name" value="ABC TRANSPORTER PERMEASE PROTEIN"/>
    <property type="match status" value="1"/>
</dbReference>
<feature type="transmembrane region" description="Helical" evidence="7">
    <location>
        <begin position="91"/>
        <end position="111"/>
    </location>
</feature>
<evidence type="ECO:0000256" key="5">
    <source>
        <dbReference type="ARBA" id="ARBA00022989"/>
    </source>
</evidence>
<keyword evidence="4 7" id="KW-0812">Transmembrane</keyword>
<dbReference type="InterPro" id="IPR051393">
    <property type="entry name" value="ABC_transporter_permease"/>
</dbReference>
<dbReference type="PROSITE" id="PS50928">
    <property type="entry name" value="ABC_TM1"/>
    <property type="match status" value="1"/>
</dbReference>
<dbReference type="Pfam" id="PF00528">
    <property type="entry name" value="BPD_transp_1"/>
    <property type="match status" value="1"/>
</dbReference>
<keyword evidence="6 7" id="KW-0472">Membrane</keyword>
<dbReference type="GO" id="GO:0005886">
    <property type="term" value="C:plasma membrane"/>
    <property type="evidence" value="ECO:0007669"/>
    <property type="project" value="UniProtKB-SubCell"/>
</dbReference>
<sequence length="277" mass="31352">MLPSFVLFMVFTVISFSASFVLSFFDWDLITTPHFVGFHNYIELMNDPLFRKVLFNTLYFTALTVPLSALVGLIIALGLNQKIKGVAIYRTVYFMPAVTSLVAVSLLWQWIFDGNYGLLNNILSILGVSHPPQWLSSTEWAMPALIIMSVWTNSGMTMVLFLAGLQNISQHLYEAAAIDGASKFKKFLYITLPVLTPTTFFVLVITTIHSFQVFTQALIMTKGGPADATNTIVYFIYQNGFEYFKMGYASAAAWVLFTIIFVFTLIQMKLQKNWVHY</sequence>
<keyword evidence="10" id="KW-1185">Reference proteome</keyword>
<evidence type="ECO:0000256" key="4">
    <source>
        <dbReference type="ARBA" id="ARBA00022692"/>
    </source>
</evidence>
<accession>A0A1U9KBZ4</accession>
<evidence type="ECO:0000256" key="7">
    <source>
        <dbReference type="RuleBase" id="RU363032"/>
    </source>
</evidence>
<evidence type="ECO:0000259" key="8">
    <source>
        <dbReference type="PROSITE" id="PS50928"/>
    </source>
</evidence>
<keyword evidence="2 7" id="KW-0813">Transport</keyword>
<reference evidence="9 10" key="1">
    <citation type="journal article" date="2015" name="Int. J. Syst. Evol. Microbiol.">
        <title>Novibacillus thermophilus gen. nov., sp. nov., a Gram-staining-negative and moderately thermophilic member of the family Thermoactinomycetaceae.</title>
        <authorList>
            <person name="Yang G."/>
            <person name="Chen J."/>
            <person name="Zhou S."/>
        </authorList>
    </citation>
    <scope>NUCLEOTIDE SEQUENCE [LARGE SCALE GENOMIC DNA]</scope>
    <source>
        <strain evidence="9 10">SG-1</strain>
    </source>
</reference>
<feature type="domain" description="ABC transmembrane type-1" evidence="8">
    <location>
        <begin position="54"/>
        <end position="267"/>
    </location>
</feature>